<keyword evidence="3" id="KW-0805">Transcription regulation</keyword>
<dbReference type="GO" id="GO:0030170">
    <property type="term" value="F:pyridoxal phosphate binding"/>
    <property type="evidence" value="ECO:0007669"/>
    <property type="project" value="InterPro"/>
</dbReference>
<keyword evidence="2" id="KW-0663">Pyridoxal phosphate</keyword>
<dbReference type="Pfam" id="PF00155">
    <property type="entry name" value="Aminotran_1_2"/>
    <property type="match status" value="1"/>
</dbReference>
<dbReference type="EMBL" id="FXAK01000009">
    <property type="protein sequence ID" value="SMF89837.1"/>
    <property type="molecule type" value="Genomic_DNA"/>
</dbReference>
<evidence type="ECO:0000313" key="7">
    <source>
        <dbReference type="EMBL" id="SMF89837.1"/>
    </source>
</evidence>
<evidence type="ECO:0000256" key="2">
    <source>
        <dbReference type="ARBA" id="ARBA00022898"/>
    </source>
</evidence>
<dbReference type="InterPro" id="IPR036388">
    <property type="entry name" value="WH-like_DNA-bd_sf"/>
</dbReference>
<evidence type="ECO:0000256" key="5">
    <source>
        <dbReference type="ARBA" id="ARBA00023163"/>
    </source>
</evidence>
<dbReference type="GO" id="GO:0003677">
    <property type="term" value="F:DNA binding"/>
    <property type="evidence" value="ECO:0007669"/>
    <property type="project" value="UniProtKB-KW"/>
</dbReference>
<sequence>MQTLQGQFPSPVGRPHPWHAVIHGSDKPRYVAIADVIADDMRNGRLAPGARLPAQRVLAEALEVDFTTVARGYQEAQRRGLIESRVGAGTFVRDAAVAIPCAPEPLPTAETAASATQPPVRSTARCSADLSMNLPPDIEDSELLARMRSGLAEVGQDLVDLLRYQEFGGAEQDRQAGVDWLALRGLPVRVERLLVCAGTHSALHAVLGALAKPGDRICAEALTYPGLRGLAAQLGLEVVGLPMDGDGILPDAFAEVCRTRPPKALYCNPTLQNPTTITLSAERRQALVDIARRHGVAIVEDDAYGALPAGGPVPMAALAPDIVFHIAGVAKILGAGLRIAYLVVPEARHVWQLSAFLRATTVMASPLTVALATRWMGDGTAQAILAAIRAESALRQTIARGILPGPALRSKPEAFHYWLPLPAGWSRSSFAATLRGAKLGIVVSDAFSVNSPAPEAVRLCLGGCDRDGTRGALEMIAHTLSRPPELASVFL</sequence>
<name>A0A1X7HQA3_9PROT</name>
<reference evidence="7 8" key="1">
    <citation type="submission" date="2017-04" db="EMBL/GenBank/DDBJ databases">
        <authorList>
            <person name="Afonso C.L."/>
            <person name="Miller P.J."/>
            <person name="Scott M.A."/>
            <person name="Spackman E."/>
            <person name="Goraichik I."/>
            <person name="Dimitrov K.M."/>
            <person name="Suarez D.L."/>
            <person name="Swayne D.E."/>
        </authorList>
    </citation>
    <scope>NUCLEOTIDE SEQUENCE [LARGE SCALE GENOMIC DNA]</scope>
    <source>
        <strain evidence="7 8">A2P</strain>
    </source>
</reference>
<proteinExistence type="inferred from homology"/>
<dbReference type="InterPro" id="IPR000524">
    <property type="entry name" value="Tscrpt_reg_HTH_GntR"/>
</dbReference>
<dbReference type="CDD" id="cd07377">
    <property type="entry name" value="WHTH_GntR"/>
    <property type="match status" value="1"/>
</dbReference>
<organism evidence="7 8">
    <name type="scientific">Azospirillum oryzae</name>
    <dbReference type="NCBI Taxonomy" id="286727"/>
    <lineage>
        <taxon>Bacteria</taxon>
        <taxon>Pseudomonadati</taxon>
        <taxon>Pseudomonadota</taxon>
        <taxon>Alphaproteobacteria</taxon>
        <taxon>Rhodospirillales</taxon>
        <taxon>Azospirillaceae</taxon>
        <taxon>Azospirillum</taxon>
    </lineage>
</organism>
<dbReference type="InterPro" id="IPR004839">
    <property type="entry name" value="Aminotransferase_I/II_large"/>
</dbReference>
<evidence type="ECO:0000256" key="4">
    <source>
        <dbReference type="ARBA" id="ARBA00023125"/>
    </source>
</evidence>
<dbReference type="PANTHER" id="PTHR46577:SF1">
    <property type="entry name" value="HTH-TYPE TRANSCRIPTIONAL REGULATORY PROTEIN GABR"/>
    <property type="match status" value="1"/>
</dbReference>
<dbReference type="Gene3D" id="3.40.640.10">
    <property type="entry name" value="Type I PLP-dependent aspartate aminotransferase-like (Major domain)"/>
    <property type="match status" value="1"/>
</dbReference>
<dbReference type="CDD" id="cd00609">
    <property type="entry name" value="AAT_like"/>
    <property type="match status" value="1"/>
</dbReference>
<dbReference type="InterPro" id="IPR036390">
    <property type="entry name" value="WH_DNA-bd_sf"/>
</dbReference>
<dbReference type="STRING" id="286727.SAMN02982917_6864"/>
<dbReference type="InterPro" id="IPR051446">
    <property type="entry name" value="HTH_trans_reg/aminotransferase"/>
</dbReference>
<dbReference type="OrthoDB" id="9804020at2"/>
<feature type="domain" description="HTH gntR-type" evidence="6">
    <location>
        <begin position="27"/>
        <end position="95"/>
    </location>
</feature>
<dbReference type="Gene3D" id="1.10.10.10">
    <property type="entry name" value="Winged helix-like DNA-binding domain superfamily/Winged helix DNA-binding domain"/>
    <property type="match status" value="1"/>
</dbReference>
<dbReference type="InterPro" id="IPR015421">
    <property type="entry name" value="PyrdxlP-dep_Trfase_major"/>
</dbReference>
<dbReference type="AlphaFoldDB" id="A0A1X7HQA3"/>
<dbReference type="SMART" id="SM00345">
    <property type="entry name" value="HTH_GNTR"/>
    <property type="match status" value="1"/>
</dbReference>
<comment type="similarity">
    <text evidence="1">In the C-terminal section; belongs to the class-I pyridoxal-phosphate-dependent aminotransferase family.</text>
</comment>
<dbReference type="Pfam" id="PF00392">
    <property type="entry name" value="GntR"/>
    <property type="match status" value="1"/>
</dbReference>
<keyword evidence="4" id="KW-0238">DNA-binding</keyword>
<dbReference type="GO" id="GO:0003700">
    <property type="term" value="F:DNA-binding transcription factor activity"/>
    <property type="evidence" value="ECO:0007669"/>
    <property type="project" value="InterPro"/>
</dbReference>
<dbReference type="Proteomes" id="UP000192936">
    <property type="component" value="Unassembled WGS sequence"/>
</dbReference>
<gene>
    <name evidence="7" type="ORF">SAMN02982917_6864</name>
</gene>
<evidence type="ECO:0000256" key="3">
    <source>
        <dbReference type="ARBA" id="ARBA00023015"/>
    </source>
</evidence>
<evidence type="ECO:0000256" key="1">
    <source>
        <dbReference type="ARBA" id="ARBA00005384"/>
    </source>
</evidence>
<accession>A0A1X7HQA3</accession>
<dbReference type="InterPro" id="IPR015424">
    <property type="entry name" value="PyrdxlP-dep_Trfase"/>
</dbReference>
<dbReference type="PANTHER" id="PTHR46577">
    <property type="entry name" value="HTH-TYPE TRANSCRIPTIONAL REGULATORY PROTEIN GABR"/>
    <property type="match status" value="1"/>
</dbReference>
<protein>
    <submittedName>
        <fullName evidence="7">Transcriptional regulator, GntR family</fullName>
    </submittedName>
</protein>
<dbReference type="PROSITE" id="PS50949">
    <property type="entry name" value="HTH_GNTR"/>
    <property type="match status" value="1"/>
</dbReference>
<keyword evidence="5" id="KW-0804">Transcription</keyword>
<dbReference type="RefSeq" id="WP_085091644.1">
    <property type="nucleotide sequence ID" value="NZ_FXAK01000009.1"/>
</dbReference>
<dbReference type="SUPFAM" id="SSF53383">
    <property type="entry name" value="PLP-dependent transferases"/>
    <property type="match status" value="1"/>
</dbReference>
<evidence type="ECO:0000259" key="6">
    <source>
        <dbReference type="PROSITE" id="PS50949"/>
    </source>
</evidence>
<dbReference type="SUPFAM" id="SSF46785">
    <property type="entry name" value="Winged helix' DNA-binding domain"/>
    <property type="match status" value="1"/>
</dbReference>
<evidence type="ECO:0000313" key="8">
    <source>
        <dbReference type="Proteomes" id="UP000192936"/>
    </source>
</evidence>